<dbReference type="EnsemblPlants" id="KQK86736">
    <property type="protein sequence ID" value="KQK86736"/>
    <property type="gene ID" value="SETIT_038625mg"/>
</dbReference>
<protein>
    <submittedName>
        <fullName evidence="2">Uncharacterized protein</fullName>
    </submittedName>
</protein>
<evidence type="ECO:0000313" key="2">
    <source>
        <dbReference type="EnsemblPlants" id="KQK86736"/>
    </source>
</evidence>
<feature type="chain" id="PRO_5010128855" evidence="1">
    <location>
        <begin position="27"/>
        <end position="128"/>
    </location>
</feature>
<reference evidence="3" key="1">
    <citation type="journal article" date="2012" name="Nat. Biotechnol.">
        <title>Reference genome sequence of the model plant Setaria.</title>
        <authorList>
            <person name="Bennetzen J.L."/>
            <person name="Schmutz J."/>
            <person name="Wang H."/>
            <person name="Percifield R."/>
            <person name="Hawkins J."/>
            <person name="Pontaroli A.C."/>
            <person name="Estep M."/>
            <person name="Feng L."/>
            <person name="Vaughn J.N."/>
            <person name="Grimwood J."/>
            <person name="Jenkins J."/>
            <person name="Barry K."/>
            <person name="Lindquist E."/>
            <person name="Hellsten U."/>
            <person name="Deshpande S."/>
            <person name="Wang X."/>
            <person name="Wu X."/>
            <person name="Mitros T."/>
            <person name="Triplett J."/>
            <person name="Yang X."/>
            <person name="Ye C.Y."/>
            <person name="Mauro-Herrera M."/>
            <person name="Wang L."/>
            <person name="Li P."/>
            <person name="Sharma M."/>
            <person name="Sharma R."/>
            <person name="Ronald P.C."/>
            <person name="Panaud O."/>
            <person name="Kellogg E.A."/>
            <person name="Brutnell T.P."/>
            <person name="Doust A.N."/>
            <person name="Tuskan G.A."/>
            <person name="Rokhsar D."/>
            <person name="Devos K.M."/>
        </authorList>
    </citation>
    <scope>NUCLEOTIDE SEQUENCE [LARGE SCALE GENOMIC DNA]</scope>
    <source>
        <strain evidence="3">cv. Yugu1</strain>
    </source>
</reference>
<dbReference type="Proteomes" id="UP000004995">
    <property type="component" value="Unassembled WGS sequence"/>
</dbReference>
<dbReference type="HOGENOM" id="CLU_1963424_0_0_1"/>
<reference evidence="2" key="2">
    <citation type="submission" date="2018-08" db="UniProtKB">
        <authorList>
            <consortium name="EnsemblPlants"/>
        </authorList>
    </citation>
    <scope>IDENTIFICATION</scope>
    <source>
        <strain evidence="2">Yugu1</strain>
    </source>
</reference>
<feature type="signal peptide" evidence="1">
    <location>
        <begin position="1"/>
        <end position="26"/>
    </location>
</feature>
<keyword evidence="1" id="KW-0732">Signal</keyword>
<dbReference type="Gramene" id="KQK86736">
    <property type="protein sequence ID" value="KQK86736"/>
    <property type="gene ID" value="SETIT_038625mg"/>
</dbReference>
<evidence type="ECO:0000256" key="1">
    <source>
        <dbReference type="SAM" id="SignalP"/>
    </source>
</evidence>
<dbReference type="InParanoid" id="K4AIB5"/>
<dbReference type="AlphaFoldDB" id="K4AIB5"/>
<sequence length="128" mass="13634">MTWARDTTQLLITVVAVAALLRPTASTASSSYRVGATTPAGLGRLGQQAAATYRFKVGGTLGNLKWSKLPQRRVSYAACAVPSDAPTLASGGRPRGAEAGRAVVLHQRRRGPLLVRDEAQRQRRPLIS</sequence>
<dbReference type="EMBL" id="AGNK02005328">
    <property type="status" value="NOT_ANNOTATED_CDS"/>
    <property type="molecule type" value="Genomic_DNA"/>
</dbReference>
<proteinExistence type="predicted"/>
<name>K4AIB5_SETIT</name>
<organism evidence="2 3">
    <name type="scientific">Setaria italica</name>
    <name type="common">Foxtail millet</name>
    <name type="synonym">Panicum italicum</name>
    <dbReference type="NCBI Taxonomy" id="4555"/>
    <lineage>
        <taxon>Eukaryota</taxon>
        <taxon>Viridiplantae</taxon>
        <taxon>Streptophyta</taxon>
        <taxon>Embryophyta</taxon>
        <taxon>Tracheophyta</taxon>
        <taxon>Spermatophyta</taxon>
        <taxon>Magnoliopsida</taxon>
        <taxon>Liliopsida</taxon>
        <taxon>Poales</taxon>
        <taxon>Poaceae</taxon>
        <taxon>PACMAD clade</taxon>
        <taxon>Panicoideae</taxon>
        <taxon>Panicodae</taxon>
        <taxon>Paniceae</taxon>
        <taxon>Cenchrinae</taxon>
        <taxon>Setaria</taxon>
    </lineage>
</organism>
<evidence type="ECO:0000313" key="3">
    <source>
        <dbReference type="Proteomes" id="UP000004995"/>
    </source>
</evidence>
<keyword evidence="3" id="KW-1185">Reference proteome</keyword>
<accession>K4AIB5</accession>